<feature type="region of interest" description="Disordered" evidence="3">
    <location>
        <begin position="844"/>
        <end position="911"/>
    </location>
</feature>
<feature type="region of interest" description="Disordered" evidence="3">
    <location>
        <begin position="627"/>
        <end position="664"/>
    </location>
</feature>
<feature type="compositionally biased region" description="Basic and acidic residues" evidence="3">
    <location>
        <begin position="895"/>
        <end position="906"/>
    </location>
</feature>
<evidence type="ECO:0000256" key="1">
    <source>
        <dbReference type="ARBA" id="ARBA00010873"/>
    </source>
</evidence>
<gene>
    <name evidence="5" type="ORF">NS334_11940</name>
</gene>
<dbReference type="AlphaFoldDB" id="A0A147HZV1"/>
<feature type="compositionally biased region" description="Pro residues" evidence="3">
    <location>
        <begin position="864"/>
        <end position="887"/>
    </location>
</feature>
<organism evidence="5 6">
    <name type="scientific">Sphingomonas endophytica</name>
    <dbReference type="NCBI Taxonomy" id="869719"/>
    <lineage>
        <taxon>Bacteria</taxon>
        <taxon>Pseudomonadati</taxon>
        <taxon>Pseudomonadota</taxon>
        <taxon>Alphaproteobacteria</taxon>
        <taxon>Sphingomonadales</taxon>
        <taxon>Sphingomonadaceae</taxon>
        <taxon>Sphingomonas</taxon>
    </lineage>
</organism>
<evidence type="ECO:0000313" key="5">
    <source>
        <dbReference type="EMBL" id="KTT70594.1"/>
    </source>
</evidence>
<dbReference type="Gene3D" id="3.30.930.30">
    <property type="match status" value="1"/>
</dbReference>
<evidence type="ECO:0000256" key="3">
    <source>
        <dbReference type="SAM" id="MobiDB-lite"/>
    </source>
</evidence>
<dbReference type="PATRIC" id="fig|869719.3.peg.2371"/>
<dbReference type="EMBL" id="LDTB01000050">
    <property type="protein sequence ID" value="KTT70594.1"/>
    <property type="molecule type" value="Genomic_DNA"/>
</dbReference>
<evidence type="ECO:0000313" key="6">
    <source>
        <dbReference type="Proteomes" id="UP000074310"/>
    </source>
</evidence>
<dbReference type="InterPro" id="IPR005053">
    <property type="entry name" value="MobA_MobL"/>
</dbReference>
<reference evidence="5 6" key="1">
    <citation type="journal article" date="2016" name="Front. Microbiol.">
        <title>Genomic Resource of Rice Seed Associated Bacteria.</title>
        <authorList>
            <person name="Midha S."/>
            <person name="Bansal K."/>
            <person name="Sharma S."/>
            <person name="Kumar N."/>
            <person name="Patil P.P."/>
            <person name="Chaudhry V."/>
            <person name="Patil P.B."/>
        </authorList>
    </citation>
    <scope>NUCLEOTIDE SEQUENCE [LARGE SCALE GENOMIC DNA]</scope>
    <source>
        <strain evidence="5 6">NS334</strain>
    </source>
</reference>
<comment type="similarity">
    <text evidence="1">Belongs to the MobA/MobL family.</text>
</comment>
<sequence>MTSQLAFDFEPPAEMNSHEAARARAAIARYRSRMSNDDITGRETDVMGLQRRRTIDEPKRQVAAERSARQSRGLPPARFHRPRPPVGRPCTPDGRQAFHFKLTKVTKGVDGACRTNDGEAADPVGHVGYVTRQDAVALAVPVEIHDAVAHVGYVTRDEALARNADGAAMIETNIPGDPAAFFATVLAHEDSGHPDGICLAERFDPQMLHVMMETPDIPPALKTALERIMADPEAHRVEKAGRMDGGSKSRTHPFQVNADIADCARWLKEHDPDRLVHLREGRGGIVQRRITGELPADLDLDGCGRVLKAMGSELARRGLRYYIALHAPTAANNERNWHFHLLYYDRPCERIDGEWDFAIVEEKRTASRNRRRSYPHRQKKCAEVRHKDWPMYMRTHFAAAVNAELEAIGSPRRYDPRSYADMGIEAEPQEHLARRLAFIAACGAGPEMDVKNAHKGWWARMAALLKRHDEVEKADEERVAELRRTSVEGPARSTFVADLARDLAQRRAEARTSDVILTIQHPMARSNAEQTAEKMRGYADDLADKLRAKGKDPEGHPRYEALIQRERDAHAYLDDLEKAFAPDVAFAKSLADHAQIGRERIEMTFQMLHETAIRRRENAAIEHPAIPAAPKKETGQHQTVEDSAPPTTGTAEPDSAPAPSAKMPVAAKALASAEVDDWLVRIRRLRRRITRRDGRTEPFKINDLDRRMLDLASAAQMKELDRIRDQQNRLVARLVEAVKAEPGILTIPADPGGKWTLAHDGRDLQDGLHHYIADPDVQGRLRNARDKGLEQQAATRQARPQVHRAIDEIARANIPVHRQDDSIVLRDTDAAWLGVTPEALQSKDAQRRLEGIRQSQEKRTAPVAQPPATEPPRPPIEPMTSPAPSPTPAASMAPKTERPAAADRAESASVVPPVASHPLIVSWREAHDANLHPGSAITVGERNRRAAVALADKVAAAELARLAPAILAEATAQAAENRRYVQRAAGRSGPSPHIR</sequence>
<feature type="region of interest" description="Disordered" evidence="3">
    <location>
        <begin position="975"/>
        <end position="995"/>
    </location>
</feature>
<accession>A0A147HZV1</accession>
<keyword evidence="2" id="KW-0184">Conjugation</keyword>
<comment type="caution">
    <text evidence="5">The sequence shown here is derived from an EMBL/GenBank/DDBJ whole genome shotgun (WGS) entry which is preliminary data.</text>
</comment>
<dbReference type="Proteomes" id="UP000074310">
    <property type="component" value="Unassembled WGS sequence"/>
</dbReference>
<dbReference type="Pfam" id="PF03389">
    <property type="entry name" value="MobA_MobL"/>
    <property type="match status" value="1"/>
</dbReference>
<feature type="domain" description="MobA/MobL protein" evidence="4">
    <location>
        <begin position="294"/>
        <end position="432"/>
    </location>
</feature>
<feature type="compositionally biased region" description="Basic and acidic residues" evidence="3">
    <location>
        <begin position="844"/>
        <end position="860"/>
    </location>
</feature>
<protein>
    <recommendedName>
        <fullName evidence="4">MobA/MobL protein domain-containing protein</fullName>
    </recommendedName>
</protein>
<keyword evidence="6" id="KW-1185">Reference proteome</keyword>
<evidence type="ECO:0000256" key="2">
    <source>
        <dbReference type="ARBA" id="ARBA00022971"/>
    </source>
</evidence>
<feature type="compositionally biased region" description="Basic and acidic residues" evidence="3">
    <location>
        <begin position="53"/>
        <end position="68"/>
    </location>
</feature>
<dbReference type="OrthoDB" id="1826980at2"/>
<feature type="region of interest" description="Disordered" evidence="3">
    <location>
        <begin position="53"/>
        <end position="94"/>
    </location>
</feature>
<dbReference type="RefSeq" id="WP_058756185.1">
    <property type="nucleotide sequence ID" value="NZ_LDTB01000050.1"/>
</dbReference>
<evidence type="ECO:0000259" key="4">
    <source>
        <dbReference type="Pfam" id="PF03389"/>
    </source>
</evidence>
<name>A0A147HZV1_9SPHN</name>
<proteinExistence type="inferred from homology"/>